<evidence type="ECO:0000256" key="1">
    <source>
        <dbReference type="SAM" id="Coils"/>
    </source>
</evidence>
<reference evidence="3 4" key="1">
    <citation type="journal article" date="2016" name="Nat. Commun.">
        <title>Thousands of microbial genomes shed light on interconnected biogeochemical processes in an aquifer system.</title>
        <authorList>
            <person name="Anantharaman K."/>
            <person name="Brown C.T."/>
            <person name="Hug L.A."/>
            <person name="Sharon I."/>
            <person name="Castelle C.J."/>
            <person name="Probst A.J."/>
            <person name="Thomas B.C."/>
            <person name="Singh A."/>
            <person name="Wilkins M.J."/>
            <person name="Karaoz U."/>
            <person name="Brodie E.L."/>
            <person name="Williams K.H."/>
            <person name="Hubbard S.S."/>
            <person name="Banfield J.F."/>
        </authorList>
    </citation>
    <scope>NUCLEOTIDE SEQUENCE [LARGE SCALE GENOMIC DNA]</scope>
</reference>
<feature type="coiled-coil region" evidence="1">
    <location>
        <begin position="73"/>
        <end position="100"/>
    </location>
</feature>
<dbReference type="EMBL" id="MGAI01000035">
    <property type="protein sequence ID" value="OGK43942.1"/>
    <property type="molecule type" value="Genomic_DNA"/>
</dbReference>
<protein>
    <recommendedName>
        <fullName evidence="2">DUF5660 domain-containing protein</fullName>
    </recommendedName>
</protein>
<comment type="caution">
    <text evidence="3">The sequence shown here is derived from an EMBL/GenBank/DDBJ whole genome shotgun (WGS) entry which is preliminary data.</text>
</comment>
<feature type="domain" description="DUF5660" evidence="2">
    <location>
        <begin position="77"/>
        <end position="186"/>
    </location>
</feature>
<dbReference type="Pfam" id="PF18904">
    <property type="entry name" value="DUF5660"/>
    <property type="match status" value="1"/>
</dbReference>
<gene>
    <name evidence="3" type="ORF">A3B40_04000</name>
</gene>
<sequence length="187" mass="22243">MTNTIGSKFQHPKLKKNQNNLEAIKGLDQFFEDYDSDYKKQEDYFWSSREEKKPISKSRKEFSLFNYQNYYEQEIVKKEIKQLTEEIRKEIELIKKADKSLLQEVKDIHKLTLDQLPEKPGVYHIRFFEIVLSILRSLRAKIGESRTWLQAMISKKKKRGSLFAIRSKKQGTLYSLSQELQSARSVQ</sequence>
<organism evidence="3 4">
    <name type="scientific">Candidatus Roizmanbacteria bacterium RIFCSPLOWO2_01_FULL_37_16</name>
    <dbReference type="NCBI Taxonomy" id="1802058"/>
    <lineage>
        <taxon>Bacteria</taxon>
        <taxon>Candidatus Roizmaniibacteriota</taxon>
    </lineage>
</organism>
<keyword evidence="1" id="KW-0175">Coiled coil</keyword>
<name>A0A1F7IKQ5_9BACT</name>
<proteinExistence type="predicted"/>
<evidence type="ECO:0000259" key="2">
    <source>
        <dbReference type="Pfam" id="PF18904"/>
    </source>
</evidence>
<dbReference type="AlphaFoldDB" id="A0A1F7IKQ5"/>
<dbReference type="InterPro" id="IPR043719">
    <property type="entry name" value="DUF5660"/>
</dbReference>
<dbReference type="Proteomes" id="UP000178040">
    <property type="component" value="Unassembled WGS sequence"/>
</dbReference>
<evidence type="ECO:0000313" key="3">
    <source>
        <dbReference type="EMBL" id="OGK43942.1"/>
    </source>
</evidence>
<evidence type="ECO:0000313" key="4">
    <source>
        <dbReference type="Proteomes" id="UP000178040"/>
    </source>
</evidence>
<accession>A0A1F7IKQ5</accession>